<feature type="compositionally biased region" description="Polar residues" evidence="2">
    <location>
        <begin position="1258"/>
        <end position="1275"/>
    </location>
</feature>
<dbReference type="InterPro" id="IPR036020">
    <property type="entry name" value="WW_dom_sf"/>
</dbReference>
<feature type="region of interest" description="Disordered" evidence="2">
    <location>
        <begin position="34"/>
        <end position="56"/>
    </location>
</feature>
<keyword evidence="1" id="KW-0175">Coiled coil</keyword>
<feature type="compositionally biased region" description="Polar residues" evidence="2">
    <location>
        <begin position="43"/>
        <end position="53"/>
    </location>
</feature>
<sequence>MADEIDWLDLPGRWTYGVDRGGRIFFINDEEKSTSWVHPGTESPIQSGHSSSPGLPKGWEVDSTQEGAVYFINHNERRNTFLHPVTGQVPEENKKFNLKTSALDMSNKAGGKRPAITNSDTSNHNMVSEVPPERPSVRATRTSRKAIAFGKRSHSMKRNLNAPVTKAGWLFKQASSGVKQWNKRWFVLVDRCLFYYKDEKEESILGSIPLLSFRVAAVQPSDNISRKHTFKVTTCRVDEAGASSTHCLSPQAEHAGVRTYFFSAESPEEQEAWIQAMGEAARVQIPPAQKSVPQAVRHSLPPPAQLAAGLESLTTSPLASCSHEKPDSENIPPSKHHHQPSHNSLPKPEPEAKTRGEGDGRGCEKAERKPERPEVKSEPLVKANGIQAGPEPSSEPGSPYPEGPRVPGGGDRPAQPNGWQYSSPSRPGSTAFPPPDSESGGHQRNFPPRANPDKIAQRKSSMNQLQQWVNLRRGVAPPEDLRSPSRFYPVSRRVPEYYGPYSSQYPDDYQYYPPGVRPDSICSMPAYDRISPPWALEDKRHSFRNGGGPAFQLREWKDPPGYGRQDGTIWLPGPSPSRQPVYYDELDATSGSLRRLSLQPRSHSVPRSPSQGSYSRARIYSPVRSPSARFERLPPRSEDIYADPAAYVMRRSVSSPKMSESETLISMVNRMVENSSPRAQLFMQVPPYPEVFRDGLHTYKLNEQDTDKLLGKLCEQNKVVREQDRLVQQLRAEKESLESALMGTHQELEMFGNQPAYPEKLLRKKESLQNQLINIRVELSQATTALTNSTIEYENLESEVSALHDDLWEQLNLDVQNEVLNRQIQKEIWRIQDVMEGLRKNNPSRGTDTAKHRGGLGPTATYSSNSPASPLSSASLTSPLSPFSLVSGSQGSPTKPGSSEEPGPPRPPLPKAYVPLESPPNVPPLPSESRFWPYPSSPSWHRRGEPARGQPKASYEQSKKDPHQTSPLDTARDINLVPTRQEAEAEKQTALNKVGIVPPRTKSPTDEEVTPSRVVRRSADGLTNGLSSRQERPKSAVFPGEGKVKMSVEEQIDRMRRHQSGSMKEKRRSLQLPASPAPDPATRPAYKVVRRHRSIHEVDISNLEAALRAEEPGGQAYETPREEIARLRKMELEPQHYDVDISKELSTPDKVLIPERYIDLEPDTPLSPEELKEKQKKVERIKTLIAKSSMQNVVPVGEGDLVDVPQDSESQLQEQEKRIEISCALATEASRRGRMLSVQCATPSPPTSPASPTPPANPLSSESPRGTDSSHTMRV</sequence>
<dbReference type="GeneID" id="109256888"/>
<feature type="compositionally biased region" description="Basic residues" evidence="2">
    <location>
        <begin position="1055"/>
        <end position="1069"/>
    </location>
</feature>
<dbReference type="PROSITE" id="PS50003">
    <property type="entry name" value="PH_DOMAIN"/>
    <property type="match status" value="1"/>
</dbReference>
<feature type="compositionally biased region" description="Basic and acidic residues" evidence="2">
    <location>
        <begin position="348"/>
        <end position="379"/>
    </location>
</feature>
<dbReference type="Pfam" id="PF25541">
    <property type="entry name" value="TBCA_PH"/>
    <property type="match status" value="1"/>
</dbReference>
<evidence type="ECO:0000259" key="3">
    <source>
        <dbReference type="PROSITE" id="PS50003"/>
    </source>
</evidence>
<dbReference type="SUPFAM" id="SSF50729">
    <property type="entry name" value="PH domain-like"/>
    <property type="match status" value="1"/>
</dbReference>
<dbReference type="SMART" id="SM00456">
    <property type="entry name" value="WW"/>
    <property type="match status" value="2"/>
</dbReference>
<evidence type="ECO:0000256" key="1">
    <source>
        <dbReference type="SAM" id="Coils"/>
    </source>
</evidence>
<dbReference type="PROSITE" id="PS50020">
    <property type="entry name" value="WW_DOMAIN_2"/>
    <property type="match status" value="2"/>
</dbReference>
<proteinExistence type="predicted"/>
<feature type="region of interest" description="Disordered" evidence="2">
    <location>
        <begin position="315"/>
        <end position="487"/>
    </location>
</feature>
<accession>A0A9V1ET43</accession>
<feature type="coiled-coil region" evidence="1">
    <location>
        <begin position="720"/>
        <end position="806"/>
    </location>
</feature>
<dbReference type="InterPro" id="IPR040392">
    <property type="entry name" value="PKHA4-7_PH"/>
</dbReference>
<feature type="region of interest" description="Disordered" evidence="2">
    <location>
        <begin position="596"/>
        <end position="616"/>
    </location>
</feature>
<evidence type="ECO:0000256" key="2">
    <source>
        <dbReference type="SAM" id="MobiDB-lite"/>
    </source>
</evidence>
<keyword evidence="5" id="KW-1185">Reference proteome</keyword>
<feature type="compositionally biased region" description="Polar residues" evidence="2">
    <location>
        <begin position="417"/>
        <end position="428"/>
    </location>
</feature>
<dbReference type="PANTHER" id="PTHR12752:SF5">
    <property type="entry name" value="PLECKSTRIN HOMOLOGY DOMAIN-CONTAINING FAMILY A MEMBER 6"/>
    <property type="match status" value="1"/>
</dbReference>
<feature type="compositionally biased region" description="Basic and acidic residues" evidence="2">
    <location>
        <begin position="1042"/>
        <end position="1054"/>
    </location>
</feature>
<feature type="domain" description="PH" evidence="3">
    <location>
        <begin position="163"/>
        <end position="282"/>
    </location>
</feature>
<feature type="region of interest" description="Disordered" evidence="2">
    <location>
        <begin position="1232"/>
        <end position="1275"/>
    </location>
</feature>
<name>A0A9V1ET43_PANPR</name>
<dbReference type="InterPro" id="IPR057971">
    <property type="entry name" value="PKHA4-7_TBCA"/>
</dbReference>
<feature type="region of interest" description="Disordered" evidence="2">
    <location>
        <begin position="839"/>
        <end position="1085"/>
    </location>
</feature>
<dbReference type="Pfam" id="PF00169">
    <property type="entry name" value="PH"/>
    <property type="match status" value="1"/>
</dbReference>
<feature type="compositionally biased region" description="Pro residues" evidence="2">
    <location>
        <begin position="1243"/>
        <end position="1257"/>
    </location>
</feature>
<dbReference type="AlphaFoldDB" id="A0A9V1ET43"/>
<feature type="compositionally biased region" description="Polar residues" evidence="2">
    <location>
        <begin position="458"/>
        <end position="469"/>
    </location>
</feature>
<feature type="compositionally biased region" description="Polar residues" evidence="2">
    <location>
        <begin position="599"/>
        <end position="614"/>
    </location>
</feature>
<feature type="compositionally biased region" description="Low complexity" evidence="2">
    <location>
        <begin position="863"/>
        <end position="901"/>
    </location>
</feature>
<evidence type="ECO:0000259" key="4">
    <source>
        <dbReference type="PROSITE" id="PS50020"/>
    </source>
</evidence>
<evidence type="ECO:0000313" key="6">
    <source>
        <dbReference type="RefSeq" id="XP_019288226.2"/>
    </source>
</evidence>
<dbReference type="SUPFAM" id="SSF51045">
    <property type="entry name" value="WW domain"/>
    <property type="match status" value="2"/>
</dbReference>
<reference evidence="6" key="1">
    <citation type="submission" date="2025-08" db="UniProtKB">
        <authorList>
            <consortium name="RefSeq"/>
        </authorList>
    </citation>
    <scope>IDENTIFICATION</scope>
    <source>
        <tissue evidence="6">Whole blood</tissue>
    </source>
</reference>
<dbReference type="InterPro" id="IPR001202">
    <property type="entry name" value="WW_dom"/>
</dbReference>
<dbReference type="Gene3D" id="2.20.70.10">
    <property type="match status" value="2"/>
</dbReference>
<dbReference type="InterPro" id="IPR011993">
    <property type="entry name" value="PH-like_dom_sf"/>
</dbReference>
<dbReference type="Proteomes" id="UP001165780">
    <property type="component" value="Unplaced"/>
</dbReference>
<feature type="region of interest" description="Disordered" evidence="2">
    <location>
        <begin position="107"/>
        <end position="142"/>
    </location>
</feature>
<dbReference type="SMART" id="SM00233">
    <property type="entry name" value="PH"/>
    <property type="match status" value="1"/>
</dbReference>
<evidence type="ECO:0000313" key="5">
    <source>
        <dbReference type="Proteomes" id="UP001165780"/>
    </source>
</evidence>
<dbReference type="CTD" id="22874"/>
<dbReference type="PROSITE" id="PS01159">
    <property type="entry name" value="WW_DOMAIN_1"/>
    <property type="match status" value="2"/>
</dbReference>
<protein>
    <submittedName>
        <fullName evidence="6">Pleckstrin homology domain-containing family A member 6 isoform X10</fullName>
    </submittedName>
</protein>
<feature type="compositionally biased region" description="Pro residues" evidence="2">
    <location>
        <begin position="917"/>
        <end position="926"/>
    </location>
</feature>
<feature type="compositionally biased region" description="Polar residues" evidence="2">
    <location>
        <begin position="116"/>
        <end position="126"/>
    </location>
</feature>
<dbReference type="RefSeq" id="XP_019288226.2">
    <property type="nucleotide sequence ID" value="XM_019432681.2"/>
</dbReference>
<feature type="domain" description="WW" evidence="4">
    <location>
        <begin position="53"/>
        <end position="86"/>
    </location>
</feature>
<dbReference type="FunFam" id="2.30.29.30:FF:000083">
    <property type="entry name" value="Pleckstrin homology domain-containing family A member 5"/>
    <property type="match status" value="1"/>
</dbReference>
<dbReference type="Gene3D" id="2.30.29.30">
    <property type="entry name" value="Pleckstrin-homology domain (PH domain)/Phosphotyrosine-binding domain (PTB)"/>
    <property type="match status" value="1"/>
</dbReference>
<feature type="domain" description="WW" evidence="4">
    <location>
        <begin position="8"/>
        <end position="41"/>
    </location>
</feature>
<dbReference type="InterPro" id="IPR001849">
    <property type="entry name" value="PH_domain"/>
</dbReference>
<organism evidence="5 6">
    <name type="scientific">Panthera pardus</name>
    <name type="common">Leopard</name>
    <name type="synonym">Felis pardus</name>
    <dbReference type="NCBI Taxonomy" id="9691"/>
    <lineage>
        <taxon>Eukaryota</taxon>
        <taxon>Metazoa</taxon>
        <taxon>Chordata</taxon>
        <taxon>Craniata</taxon>
        <taxon>Vertebrata</taxon>
        <taxon>Euteleostomi</taxon>
        <taxon>Mammalia</taxon>
        <taxon>Eutheria</taxon>
        <taxon>Laurasiatheria</taxon>
        <taxon>Carnivora</taxon>
        <taxon>Feliformia</taxon>
        <taxon>Felidae</taxon>
        <taxon>Pantherinae</taxon>
        <taxon>Panthera</taxon>
    </lineage>
</organism>
<dbReference type="CDD" id="cd13248">
    <property type="entry name" value="PH_PEPP1_2_3"/>
    <property type="match status" value="1"/>
</dbReference>
<dbReference type="PANTHER" id="PTHR12752">
    <property type="entry name" value="PHOSPHOINOSITOL 3-PHOSPHATE-BINDING PROTEIN"/>
    <property type="match status" value="1"/>
</dbReference>
<gene>
    <name evidence="6" type="primary">PLEKHA6</name>
</gene>
<dbReference type="CDD" id="cd00201">
    <property type="entry name" value="WW"/>
    <property type="match status" value="1"/>
</dbReference>